<dbReference type="AlphaFoldDB" id="A0A0F9HSE7"/>
<name>A0A0F9HSE7_9ZZZZ</name>
<reference evidence="1" key="1">
    <citation type="journal article" date="2015" name="Nature">
        <title>Complex archaea that bridge the gap between prokaryotes and eukaryotes.</title>
        <authorList>
            <person name="Spang A."/>
            <person name="Saw J.H."/>
            <person name="Jorgensen S.L."/>
            <person name="Zaremba-Niedzwiedzka K."/>
            <person name="Martijn J."/>
            <person name="Lind A.E."/>
            <person name="van Eijk R."/>
            <person name="Schleper C."/>
            <person name="Guy L."/>
            <person name="Ettema T.J."/>
        </authorList>
    </citation>
    <scope>NUCLEOTIDE SEQUENCE</scope>
</reference>
<dbReference type="EMBL" id="LAZR01014328">
    <property type="protein sequence ID" value="KKM17987.1"/>
    <property type="molecule type" value="Genomic_DNA"/>
</dbReference>
<gene>
    <name evidence="1" type="ORF">LCGC14_1670300</name>
</gene>
<feature type="non-terminal residue" evidence="1">
    <location>
        <position position="154"/>
    </location>
</feature>
<evidence type="ECO:0000313" key="1">
    <source>
        <dbReference type="EMBL" id="KKM17987.1"/>
    </source>
</evidence>
<proteinExistence type="predicted"/>
<accession>A0A0F9HSE7</accession>
<organism evidence="1">
    <name type="scientific">marine sediment metagenome</name>
    <dbReference type="NCBI Taxonomy" id="412755"/>
    <lineage>
        <taxon>unclassified sequences</taxon>
        <taxon>metagenomes</taxon>
        <taxon>ecological metagenomes</taxon>
    </lineage>
</organism>
<comment type="caution">
    <text evidence="1">The sequence shown here is derived from an EMBL/GenBank/DDBJ whole genome shotgun (WGS) entry which is preliminary data.</text>
</comment>
<protein>
    <submittedName>
        <fullName evidence="1">Uncharacterized protein</fullName>
    </submittedName>
</protein>
<sequence length="154" mass="18087">MNIRTASVELRSKAPLLMHRYTGEKPPEPKPTVAKKTQEWIDGKHKKDWIQSAYFDRGMFHIPPEVIESAMVSGARKFRKGKSFQGAVMVEEDFIPLMVYDEEFKNGRALKGNLEDFYLPEYIDLRGVRIQQARIDRCRPIFRFWGLSFTIRFD</sequence>